<keyword evidence="5 8" id="KW-0521">NADP</keyword>
<dbReference type="GO" id="GO:0046452">
    <property type="term" value="P:dihydrofolate metabolic process"/>
    <property type="evidence" value="ECO:0007669"/>
    <property type="project" value="TreeGrafter"/>
</dbReference>
<dbReference type="GO" id="GO:0005829">
    <property type="term" value="C:cytosol"/>
    <property type="evidence" value="ECO:0007669"/>
    <property type="project" value="TreeGrafter"/>
</dbReference>
<dbReference type="SUPFAM" id="SSF53597">
    <property type="entry name" value="Dihydrofolate reductase-like"/>
    <property type="match status" value="1"/>
</dbReference>
<dbReference type="FunFam" id="3.40.430.10:FF:000001">
    <property type="entry name" value="Dihydrofolate reductase"/>
    <property type="match status" value="1"/>
</dbReference>
<evidence type="ECO:0000256" key="6">
    <source>
        <dbReference type="ARBA" id="ARBA00023002"/>
    </source>
</evidence>
<gene>
    <name evidence="10" type="ORF">SAMN05660284_00994</name>
</gene>
<dbReference type="GO" id="GO:0006730">
    <property type="term" value="P:one-carbon metabolic process"/>
    <property type="evidence" value="ECO:0007669"/>
    <property type="project" value="UniProtKB-KW"/>
</dbReference>
<dbReference type="PROSITE" id="PS51330">
    <property type="entry name" value="DHFR_2"/>
    <property type="match status" value="1"/>
</dbReference>
<evidence type="ECO:0000256" key="7">
    <source>
        <dbReference type="ARBA" id="ARBA00025067"/>
    </source>
</evidence>
<dbReference type="GO" id="GO:0046654">
    <property type="term" value="P:tetrahydrofolate biosynthetic process"/>
    <property type="evidence" value="ECO:0007669"/>
    <property type="project" value="UniProtKB-UniPathway"/>
</dbReference>
<dbReference type="PRINTS" id="PR00070">
    <property type="entry name" value="DHFR"/>
</dbReference>
<evidence type="ECO:0000256" key="8">
    <source>
        <dbReference type="PIRNR" id="PIRNR000194"/>
    </source>
</evidence>
<keyword evidence="6 8" id="KW-0560">Oxidoreductase</keyword>
<comment type="pathway">
    <text evidence="1 8">Cofactor biosynthesis; tetrahydrofolate biosynthesis; 5,6,7,8-tetrahydrofolate from 7,8-dihydrofolate: step 1/1.</text>
</comment>
<name>A0A1I4XFX5_9NEIS</name>
<dbReference type="UniPathway" id="UPA00077">
    <property type="reaction ID" value="UER00158"/>
</dbReference>
<dbReference type="EC" id="1.5.1.3" evidence="3 8"/>
<dbReference type="GO" id="GO:0046655">
    <property type="term" value="P:folic acid metabolic process"/>
    <property type="evidence" value="ECO:0007669"/>
    <property type="project" value="TreeGrafter"/>
</dbReference>
<evidence type="ECO:0000259" key="9">
    <source>
        <dbReference type="PROSITE" id="PS51330"/>
    </source>
</evidence>
<dbReference type="STRING" id="83765.SAMN05660284_00994"/>
<comment type="function">
    <text evidence="7 8">Key enzyme in folate metabolism. Catalyzes an essential reaction for de novo glycine and purine synthesis, and for DNA precursor synthesis.</text>
</comment>
<dbReference type="InterPro" id="IPR024072">
    <property type="entry name" value="DHFR-like_dom_sf"/>
</dbReference>
<dbReference type="Pfam" id="PF00186">
    <property type="entry name" value="DHFR_1"/>
    <property type="match status" value="1"/>
</dbReference>
<evidence type="ECO:0000313" key="10">
    <source>
        <dbReference type="EMBL" id="SFN24383.1"/>
    </source>
</evidence>
<evidence type="ECO:0000256" key="4">
    <source>
        <dbReference type="ARBA" id="ARBA00022563"/>
    </source>
</evidence>
<dbReference type="Gene3D" id="3.40.430.10">
    <property type="entry name" value="Dihydrofolate Reductase, subunit A"/>
    <property type="match status" value="1"/>
</dbReference>
<proteinExistence type="inferred from homology"/>
<dbReference type="OrthoDB" id="9804315at2"/>
<dbReference type="GO" id="GO:0070401">
    <property type="term" value="F:NADP+ binding"/>
    <property type="evidence" value="ECO:0007669"/>
    <property type="project" value="UniProtKB-ARBA"/>
</dbReference>
<dbReference type="PIRSF" id="PIRSF000194">
    <property type="entry name" value="DHFR"/>
    <property type="match status" value="1"/>
</dbReference>
<sequence length="164" mass="18135">MIKPQVILIAAVARNRAIGLDNQLLWRLPEDLKRFKALTTGHPILMGRKTFESLGRPLPGRRNVVVSRNPEWQTAGAEVFASLEAALAACAGAEKVFVIGGAEIYRQALPLTDVLDLTEVDDAPHGDVFFPELEAAVWQEVSREAHQDAASGIRYDFVEYRKVV</sequence>
<dbReference type="EMBL" id="FOVE01000005">
    <property type="protein sequence ID" value="SFN24383.1"/>
    <property type="molecule type" value="Genomic_DNA"/>
</dbReference>
<organism evidence="10 11">
    <name type="scientific">Formivibrio citricus</name>
    <dbReference type="NCBI Taxonomy" id="83765"/>
    <lineage>
        <taxon>Bacteria</taxon>
        <taxon>Pseudomonadati</taxon>
        <taxon>Pseudomonadota</taxon>
        <taxon>Betaproteobacteria</taxon>
        <taxon>Neisseriales</taxon>
        <taxon>Chitinibacteraceae</taxon>
        <taxon>Formivibrio</taxon>
    </lineage>
</organism>
<dbReference type="GO" id="GO:0004146">
    <property type="term" value="F:dihydrofolate reductase activity"/>
    <property type="evidence" value="ECO:0007669"/>
    <property type="project" value="UniProtKB-EC"/>
</dbReference>
<evidence type="ECO:0000313" key="11">
    <source>
        <dbReference type="Proteomes" id="UP000242869"/>
    </source>
</evidence>
<evidence type="ECO:0000256" key="2">
    <source>
        <dbReference type="ARBA" id="ARBA00009539"/>
    </source>
</evidence>
<dbReference type="CDD" id="cd00209">
    <property type="entry name" value="DHFR"/>
    <property type="match status" value="1"/>
</dbReference>
<dbReference type="InterPro" id="IPR001796">
    <property type="entry name" value="DHFR_dom"/>
</dbReference>
<comment type="similarity">
    <text evidence="2 8">Belongs to the dihydrofolate reductase family.</text>
</comment>
<accession>A0A1I4XFX5</accession>
<keyword evidence="4 8" id="KW-0554">One-carbon metabolism</keyword>
<evidence type="ECO:0000256" key="3">
    <source>
        <dbReference type="ARBA" id="ARBA00012856"/>
    </source>
</evidence>
<dbReference type="InterPro" id="IPR012259">
    <property type="entry name" value="DHFR"/>
</dbReference>
<dbReference type="Proteomes" id="UP000242869">
    <property type="component" value="Unassembled WGS sequence"/>
</dbReference>
<evidence type="ECO:0000256" key="5">
    <source>
        <dbReference type="ARBA" id="ARBA00022857"/>
    </source>
</evidence>
<dbReference type="RefSeq" id="WP_091192146.1">
    <property type="nucleotide sequence ID" value="NZ_FOVE01000005.1"/>
</dbReference>
<dbReference type="PANTHER" id="PTHR48069">
    <property type="entry name" value="DIHYDROFOLATE REDUCTASE"/>
    <property type="match status" value="1"/>
</dbReference>
<evidence type="ECO:0000256" key="1">
    <source>
        <dbReference type="ARBA" id="ARBA00004903"/>
    </source>
</evidence>
<protein>
    <recommendedName>
        <fullName evidence="3 8">Dihydrofolate reductase</fullName>
        <ecNumber evidence="3 8">1.5.1.3</ecNumber>
    </recommendedName>
</protein>
<dbReference type="PANTHER" id="PTHR48069:SF3">
    <property type="entry name" value="DIHYDROFOLATE REDUCTASE"/>
    <property type="match status" value="1"/>
</dbReference>
<comment type="catalytic activity">
    <reaction evidence="8">
        <text>(6S)-5,6,7,8-tetrahydrofolate + NADP(+) = 7,8-dihydrofolate + NADPH + H(+)</text>
        <dbReference type="Rhea" id="RHEA:15009"/>
        <dbReference type="ChEBI" id="CHEBI:15378"/>
        <dbReference type="ChEBI" id="CHEBI:57451"/>
        <dbReference type="ChEBI" id="CHEBI:57453"/>
        <dbReference type="ChEBI" id="CHEBI:57783"/>
        <dbReference type="ChEBI" id="CHEBI:58349"/>
        <dbReference type="EC" id="1.5.1.3"/>
    </reaction>
</comment>
<feature type="domain" description="DHFR" evidence="9">
    <location>
        <begin position="5"/>
        <end position="162"/>
    </location>
</feature>
<reference evidence="11" key="1">
    <citation type="submission" date="2016-10" db="EMBL/GenBank/DDBJ databases">
        <authorList>
            <person name="Varghese N."/>
            <person name="Submissions S."/>
        </authorList>
    </citation>
    <scope>NUCLEOTIDE SEQUENCE [LARGE SCALE GENOMIC DNA]</scope>
    <source>
        <strain evidence="11">DSM 6150</strain>
    </source>
</reference>
<keyword evidence="11" id="KW-1185">Reference proteome</keyword>
<dbReference type="AlphaFoldDB" id="A0A1I4XFX5"/>